<keyword evidence="2" id="KW-1185">Reference proteome</keyword>
<protein>
    <submittedName>
        <fullName evidence="1">Uncharacterized protein</fullName>
    </submittedName>
</protein>
<reference evidence="2" key="1">
    <citation type="journal article" date="2019" name="Int. J. Syst. Evol. Microbiol.">
        <title>The Global Catalogue of Microorganisms (GCM) 10K type strain sequencing project: providing services to taxonomists for standard genome sequencing and annotation.</title>
        <authorList>
            <consortium name="The Broad Institute Genomics Platform"/>
            <consortium name="The Broad Institute Genome Sequencing Center for Infectious Disease"/>
            <person name="Wu L."/>
            <person name="Ma J."/>
        </authorList>
    </citation>
    <scope>NUCLEOTIDE SEQUENCE [LARGE SCALE GENOMIC DNA]</scope>
    <source>
        <strain evidence="2">CCUG 63830</strain>
    </source>
</reference>
<evidence type="ECO:0000313" key="1">
    <source>
        <dbReference type="EMBL" id="MFC6662900.1"/>
    </source>
</evidence>
<comment type="caution">
    <text evidence="1">The sequence shown here is derived from an EMBL/GenBank/DDBJ whole genome shotgun (WGS) entry which is preliminary data.</text>
</comment>
<dbReference type="RefSeq" id="WP_224611818.1">
    <property type="nucleotide sequence ID" value="NZ_JAIQXV010000020.1"/>
</dbReference>
<dbReference type="Proteomes" id="UP001596317">
    <property type="component" value="Unassembled WGS sequence"/>
</dbReference>
<sequence>MRLLQWLRLCRERFGRCPPLQLTEAAFRPVVLLTVTRQGLWDVAVMGGANWCRTFEAGTPAWARYHAFRALSPDARARVLDALRTGRGQR</sequence>
<accession>A0ABW1ZRU1</accession>
<dbReference type="EMBL" id="JBHSWB010000002">
    <property type="protein sequence ID" value="MFC6662900.1"/>
    <property type="molecule type" value="Genomic_DNA"/>
</dbReference>
<gene>
    <name evidence="1" type="ORF">ACFP90_22925</name>
</gene>
<name>A0ABW1ZRU1_9DEIO</name>
<organism evidence="1 2">
    <name type="scientific">Deinococcus multiflagellatus</name>
    <dbReference type="NCBI Taxonomy" id="1656887"/>
    <lineage>
        <taxon>Bacteria</taxon>
        <taxon>Thermotogati</taxon>
        <taxon>Deinococcota</taxon>
        <taxon>Deinococci</taxon>
        <taxon>Deinococcales</taxon>
        <taxon>Deinococcaceae</taxon>
        <taxon>Deinococcus</taxon>
    </lineage>
</organism>
<evidence type="ECO:0000313" key="2">
    <source>
        <dbReference type="Proteomes" id="UP001596317"/>
    </source>
</evidence>
<proteinExistence type="predicted"/>